<proteinExistence type="predicted"/>
<protein>
    <submittedName>
        <fullName evidence="3">Uncharacterized protein</fullName>
    </submittedName>
</protein>
<sequence length="416" mass="46517">MHIIDYIETAIDVLPSEGSVQCVFKIKLDGVKTVPRKESSLTTIKAIKSTASESTGSTATSYENATPRPNEPCKIDVWGKVDKKLFIFVHGGYWQEGNRKLVCSPAFAAVPAEFAYASIGYNYSTKDHPLSLTVQQVVNSVRYLIEKYPTLEKIVIGGHSVGAQLAFKACSFVKSPKIVGLVLLAGVYDLKELVRCEIGQGAGLTESEAEKNSCNVDELSEASMKILILIGDEESPRLREQNKKLYEELGEKMIIKEYRIPLPLKLNEYQRGQRFTVSEASKAETGGGEGVEVFPSEAFEIHEECWNAFPYTKTVVTNPKYMKENFQVIIESMHVQDDGHTDDTLQPGIKRDIVHLDIRDDAFISKSDYAPTTDPKARINVAKMIKCCIIQKWHSKKANRGPLKDDWINSKEFPVE</sequence>
<dbReference type="GO" id="GO:0035091">
    <property type="term" value="F:phosphatidylinositol binding"/>
    <property type="evidence" value="ECO:0007669"/>
    <property type="project" value="TreeGrafter"/>
</dbReference>
<dbReference type="GO" id="GO:0008526">
    <property type="term" value="F:phosphatidylinositol transfer activity"/>
    <property type="evidence" value="ECO:0007669"/>
    <property type="project" value="TreeGrafter"/>
</dbReference>
<dbReference type="Gene3D" id="3.30.530.20">
    <property type="match status" value="2"/>
</dbReference>
<dbReference type="InterPro" id="IPR049492">
    <property type="entry name" value="BD-FAE-like_dom"/>
</dbReference>
<feature type="domain" description="Phosphatidylinositol transfer protein N-terminal" evidence="1">
    <location>
        <begin position="293"/>
        <end position="411"/>
    </location>
</feature>
<reference evidence="3 4" key="1">
    <citation type="journal article" date="2017" name="Curr. Biol.">
        <title>Genome architecture and evolution of a unichromosomal asexual nematode.</title>
        <authorList>
            <person name="Fradin H."/>
            <person name="Zegar C."/>
            <person name="Gutwein M."/>
            <person name="Lucas J."/>
            <person name="Kovtun M."/>
            <person name="Corcoran D."/>
            <person name="Baugh L.R."/>
            <person name="Kiontke K."/>
            <person name="Gunsalus K."/>
            <person name="Fitch D.H."/>
            <person name="Piano F."/>
        </authorList>
    </citation>
    <scope>NUCLEOTIDE SEQUENCE [LARGE SCALE GENOMIC DNA]</scope>
    <source>
        <strain evidence="3">PF1309</strain>
    </source>
</reference>
<evidence type="ECO:0000259" key="2">
    <source>
        <dbReference type="Pfam" id="PF20434"/>
    </source>
</evidence>
<dbReference type="OrthoDB" id="433474at2759"/>
<dbReference type="STRING" id="2018661.A0A2A2L598"/>
<dbReference type="EMBL" id="LIAE01007184">
    <property type="protein sequence ID" value="PAV81362.1"/>
    <property type="molecule type" value="Genomic_DNA"/>
</dbReference>
<comment type="caution">
    <text evidence="3">The sequence shown here is derived from an EMBL/GenBank/DDBJ whole genome shotgun (WGS) entry which is preliminary data.</text>
</comment>
<gene>
    <name evidence="3" type="ORF">WR25_09344</name>
</gene>
<dbReference type="PANTHER" id="PTHR10658">
    <property type="entry name" value="PHOSPHATIDYLINOSITOL TRANSFER PROTEIN"/>
    <property type="match status" value="1"/>
</dbReference>
<evidence type="ECO:0000313" key="3">
    <source>
        <dbReference type="EMBL" id="PAV81362.1"/>
    </source>
</evidence>
<name>A0A2A2L598_9BILA</name>
<dbReference type="AlphaFoldDB" id="A0A2A2L598"/>
<dbReference type="InterPro" id="IPR023393">
    <property type="entry name" value="START-like_dom_sf"/>
</dbReference>
<keyword evidence="4" id="KW-1185">Reference proteome</keyword>
<dbReference type="Pfam" id="PF20434">
    <property type="entry name" value="BD-FAE"/>
    <property type="match status" value="1"/>
</dbReference>
<dbReference type="PANTHER" id="PTHR10658:SF35">
    <property type="entry name" value="PHOSPHATIDYLINOSITOL TRANSFER PROTEIN"/>
    <property type="match status" value="1"/>
</dbReference>
<dbReference type="GO" id="GO:0031210">
    <property type="term" value="F:phosphatidylcholine binding"/>
    <property type="evidence" value="ECO:0007669"/>
    <property type="project" value="TreeGrafter"/>
</dbReference>
<dbReference type="InterPro" id="IPR029058">
    <property type="entry name" value="AB_hydrolase_fold"/>
</dbReference>
<dbReference type="GO" id="GO:0008525">
    <property type="term" value="F:phosphatidylcholine transporter activity"/>
    <property type="evidence" value="ECO:0007669"/>
    <property type="project" value="TreeGrafter"/>
</dbReference>
<dbReference type="SUPFAM" id="SSF53474">
    <property type="entry name" value="alpha/beta-Hydrolases"/>
    <property type="match status" value="1"/>
</dbReference>
<dbReference type="InterPro" id="IPR055261">
    <property type="entry name" value="PI_transfer_N"/>
</dbReference>
<dbReference type="InterPro" id="IPR001666">
    <property type="entry name" value="PI_transfer"/>
</dbReference>
<evidence type="ECO:0000259" key="1">
    <source>
        <dbReference type="Pfam" id="PF02121"/>
    </source>
</evidence>
<organism evidence="3 4">
    <name type="scientific">Diploscapter pachys</name>
    <dbReference type="NCBI Taxonomy" id="2018661"/>
    <lineage>
        <taxon>Eukaryota</taxon>
        <taxon>Metazoa</taxon>
        <taxon>Ecdysozoa</taxon>
        <taxon>Nematoda</taxon>
        <taxon>Chromadorea</taxon>
        <taxon>Rhabditida</taxon>
        <taxon>Rhabditina</taxon>
        <taxon>Rhabditomorpha</taxon>
        <taxon>Rhabditoidea</taxon>
        <taxon>Rhabditidae</taxon>
        <taxon>Diploscapter</taxon>
    </lineage>
</organism>
<feature type="domain" description="BD-FAE-like" evidence="2">
    <location>
        <begin position="83"/>
        <end position="167"/>
    </location>
</feature>
<accession>A0A2A2L598</accession>
<dbReference type="Proteomes" id="UP000218231">
    <property type="component" value="Unassembled WGS sequence"/>
</dbReference>
<dbReference type="Gene3D" id="3.40.50.1820">
    <property type="entry name" value="alpha/beta hydrolase"/>
    <property type="match status" value="1"/>
</dbReference>
<evidence type="ECO:0000313" key="4">
    <source>
        <dbReference type="Proteomes" id="UP000218231"/>
    </source>
</evidence>
<dbReference type="SUPFAM" id="SSF55961">
    <property type="entry name" value="Bet v1-like"/>
    <property type="match status" value="1"/>
</dbReference>
<dbReference type="GO" id="GO:0005737">
    <property type="term" value="C:cytoplasm"/>
    <property type="evidence" value="ECO:0007669"/>
    <property type="project" value="TreeGrafter"/>
</dbReference>
<dbReference type="Pfam" id="PF02121">
    <property type="entry name" value="IP_trans"/>
    <property type="match status" value="1"/>
</dbReference>